<feature type="transmembrane region" description="Helical" evidence="26">
    <location>
        <begin position="285"/>
        <end position="307"/>
    </location>
</feature>
<comment type="subcellular location">
    <subcellularLocation>
        <location evidence="1">Lysosome membrane</location>
        <topology evidence="1">Multi-pass membrane protein</topology>
    </subcellularLocation>
</comment>
<comment type="catalytic activity">
    <reaction evidence="20">
        <text>L-lysyl-glycine(out) = L-lysyl-glycine(in)</text>
        <dbReference type="Rhea" id="RHEA:79407"/>
        <dbReference type="ChEBI" id="CHEBI:191202"/>
    </reaction>
</comment>
<evidence type="ECO:0000256" key="1">
    <source>
        <dbReference type="ARBA" id="ARBA00004155"/>
    </source>
</evidence>
<evidence type="ECO:0000256" key="19">
    <source>
        <dbReference type="ARBA" id="ARBA00044919"/>
    </source>
</evidence>
<evidence type="ECO:0000256" key="16">
    <source>
        <dbReference type="ARBA" id="ARBA00044900"/>
    </source>
</evidence>
<evidence type="ECO:0000259" key="27">
    <source>
        <dbReference type="PROSITE" id="PS50850"/>
    </source>
</evidence>
<feature type="transmembrane region" description="Helical" evidence="26">
    <location>
        <begin position="376"/>
        <end position="404"/>
    </location>
</feature>
<feature type="transmembrane region" description="Helical" evidence="26">
    <location>
        <begin position="344"/>
        <end position="364"/>
    </location>
</feature>
<evidence type="ECO:0000256" key="17">
    <source>
        <dbReference type="ARBA" id="ARBA00044903"/>
    </source>
</evidence>
<name>A0A679IQW1_VARPD</name>
<evidence type="ECO:0000256" key="4">
    <source>
        <dbReference type="ARBA" id="ARBA00022692"/>
    </source>
</evidence>
<dbReference type="Pfam" id="PF07690">
    <property type="entry name" value="MFS_1"/>
    <property type="match status" value="1"/>
</dbReference>
<evidence type="ECO:0000256" key="5">
    <source>
        <dbReference type="ARBA" id="ARBA00022989"/>
    </source>
</evidence>
<evidence type="ECO:0000313" key="28">
    <source>
        <dbReference type="EMBL" id="CAA2101035.1"/>
    </source>
</evidence>
<comment type="subunit">
    <text evidence="24">Homodimer. Interacts with lysosomal protein GLMP (via lumenal domain); the interaction starts while both proteins are still in the endoplasmic reticulum and is required for stabilization of MFSD1 in lysosomes but has no direct effect on its targeting to lysosomes or transporter activity.</text>
</comment>
<dbReference type="RefSeq" id="WP_339088760.1">
    <property type="nucleotide sequence ID" value="NZ_LR743507.1"/>
</dbReference>
<keyword evidence="7" id="KW-0458">Lysosome</keyword>
<dbReference type="SUPFAM" id="SSF103473">
    <property type="entry name" value="MFS general substrate transporter"/>
    <property type="match status" value="1"/>
</dbReference>
<evidence type="ECO:0000256" key="15">
    <source>
        <dbReference type="ARBA" id="ARBA00044899"/>
    </source>
</evidence>
<reference evidence="28" key="1">
    <citation type="submission" date="2019-12" db="EMBL/GenBank/DDBJ databases">
        <authorList>
            <person name="Cremers G."/>
        </authorList>
    </citation>
    <scope>NUCLEOTIDE SEQUENCE</scope>
    <source>
        <strain evidence="28">Vvax</strain>
    </source>
</reference>
<evidence type="ECO:0000256" key="14">
    <source>
        <dbReference type="ARBA" id="ARBA00044898"/>
    </source>
</evidence>
<feature type="region of interest" description="Disordered" evidence="25">
    <location>
        <begin position="1"/>
        <end position="23"/>
    </location>
</feature>
<keyword evidence="6 26" id="KW-0472">Membrane</keyword>
<dbReference type="AlphaFoldDB" id="A0A679IQW1"/>
<feature type="transmembrane region" description="Helical" evidence="26">
    <location>
        <begin position="319"/>
        <end position="338"/>
    </location>
</feature>
<dbReference type="GO" id="GO:0022857">
    <property type="term" value="F:transmembrane transporter activity"/>
    <property type="evidence" value="ECO:0007669"/>
    <property type="project" value="InterPro"/>
</dbReference>
<comment type="catalytic activity">
    <reaction evidence="19">
        <text>L-alanyl-L-lysine(out) = L-alanyl-L-lysine(in)</text>
        <dbReference type="Rhea" id="RHEA:79415"/>
        <dbReference type="ChEBI" id="CHEBI:192470"/>
    </reaction>
</comment>
<comment type="catalytic activity">
    <reaction evidence="12">
        <text>L-lysyl-L-alpha-amino acid(out) = L-lysyl-L-alpha-amino acid(in)</text>
        <dbReference type="Rhea" id="RHEA:79387"/>
        <dbReference type="ChEBI" id="CHEBI:229965"/>
    </reaction>
</comment>
<dbReference type="InterPro" id="IPR036259">
    <property type="entry name" value="MFS_trans_sf"/>
</dbReference>
<comment type="catalytic activity">
    <reaction evidence="9">
        <text>L-histidyl-glycine(out) = L-histidyl-glycine(in)</text>
        <dbReference type="Rhea" id="RHEA:79395"/>
        <dbReference type="ChEBI" id="CHEBI:229957"/>
    </reaction>
</comment>
<accession>A0A679IQW1</accession>
<feature type="transmembrane region" description="Helical" evidence="26">
    <location>
        <begin position="28"/>
        <end position="52"/>
    </location>
</feature>
<dbReference type="PROSITE" id="PS50850">
    <property type="entry name" value="MFS"/>
    <property type="match status" value="1"/>
</dbReference>
<evidence type="ECO:0000256" key="8">
    <source>
        <dbReference type="ARBA" id="ARBA00044876"/>
    </source>
</evidence>
<comment type="similarity">
    <text evidence="2">Belongs to the major facilitator superfamily.</text>
</comment>
<feature type="transmembrane region" description="Helical" evidence="26">
    <location>
        <begin position="129"/>
        <end position="151"/>
    </location>
</feature>
<comment type="catalytic activity">
    <reaction evidence="13">
        <text>L-alpha-aminoacyl-L-lysine(out) = L-alpha-aminoacyl-L-lysine(in)</text>
        <dbReference type="Rhea" id="RHEA:79383"/>
        <dbReference type="ChEBI" id="CHEBI:229966"/>
    </reaction>
</comment>
<evidence type="ECO:0000256" key="21">
    <source>
        <dbReference type="ARBA" id="ARBA00044985"/>
    </source>
</evidence>
<dbReference type="GO" id="GO:0005765">
    <property type="term" value="C:lysosomal membrane"/>
    <property type="evidence" value="ECO:0007669"/>
    <property type="project" value="UniProtKB-SubCell"/>
</dbReference>
<evidence type="ECO:0000256" key="12">
    <source>
        <dbReference type="ARBA" id="ARBA00044891"/>
    </source>
</evidence>
<comment type="catalytic activity">
    <reaction evidence="11">
        <text>L-alpha-aminoacyl-L-histidine(out) = L-alpha-aminoacyl-L-histidine(in)</text>
        <dbReference type="Rhea" id="RHEA:79375"/>
        <dbReference type="ChEBI" id="CHEBI:229967"/>
    </reaction>
</comment>
<feature type="transmembrane region" description="Helical" evidence="26">
    <location>
        <begin position="191"/>
        <end position="210"/>
    </location>
</feature>
<comment type="catalytic activity">
    <reaction evidence="17">
        <text>L-arginyl-glycine(out) = L-arginyl-glycine(in)</text>
        <dbReference type="Rhea" id="RHEA:79391"/>
        <dbReference type="ChEBI" id="CHEBI:229955"/>
    </reaction>
</comment>
<evidence type="ECO:0000256" key="20">
    <source>
        <dbReference type="ARBA" id="ARBA00044924"/>
    </source>
</evidence>
<proteinExistence type="inferred from homology"/>
<evidence type="ECO:0000256" key="26">
    <source>
        <dbReference type="SAM" id="Phobius"/>
    </source>
</evidence>
<dbReference type="PANTHER" id="PTHR23512:SF3">
    <property type="entry name" value="MAJOR FACILITATOR SUPERFAMILY DOMAIN-CONTAINING PROTEIN 1"/>
    <property type="match status" value="1"/>
</dbReference>
<comment type="catalytic activity">
    <reaction evidence="10">
        <text>L-alpha-aminoacyl-L-arginine(out) = L-alpha-aminoacyl-L-arginine(in)</text>
        <dbReference type="Rhea" id="RHEA:79367"/>
        <dbReference type="ChEBI" id="CHEBI:229968"/>
    </reaction>
</comment>
<evidence type="ECO:0000256" key="23">
    <source>
        <dbReference type="ARBA" id="ARBA00045709"/>
    </source>
</evidence>
<comment type="catalytic activity">
    <reaction evidence="16">
        <text>L-lysyl-L-lysine(out) = L-lysyl-L-lysine(in)</text>
        <dbReference type="Rhea" id="RHEA:79403"/>
        <dbReference type="ChEBI" id="CHEBI:229956"/>
    </reaction>
</comment>
<keyword evidence="3" id="KW-0813">Transport</keyword>
<evidence type="ECO:0000256" key="24">
    <source>
        <dbReference type="ARBA" id="ARBA00046376"/>
    </source>
</evidence>
<comment type="function">
    <text evidence="23">Lysosomal dipeptide uniporter that selectively exports lysine, arginine or histidine-containing dipeptides with a net positive charge from the lysosome lumen into the cytosol. Could play a role in a specific type of protein O-glycosylation indirectly regulating macrophages migration and tissue invasion. Also essential for liver homeostasis.</text>
</comment>
<keyword evidence="4 26" id="KW-0812">Transmembrane</keyword>
<protein>
    <recommendedName>
        <fullName evidence="21">Lysosomal dipeptide transporter MFSD1</fullName>
    </recommendedName>
    <alternativeName>
        <fullName evidence="22">Major facilitator superfamily domain-containing protein 1</fullName>
    </alternativeName>
</protein>
<evidence type="ECO:0000256" key="11">
    <source>
        <dbReference type="ARBA" id="ARBA00044884"/>
    </source>
</evidence>
<feature type="domain" description="Major facilitator superfamily (MFS) profile" evidence="27">
    <location>
        <begin position="37"/>
        <end position="436"/>
    </location>
</feature>
<evidence type="ECO:0000256" key="6">
    <source>
        <dbReference type="ARBA" id="ARBA00023136"/>
    </source>
</evidence>
<evidence type="ECO:0000256" key="7">
    <source>
        <dbReference type="ARBA" id="ARBA00023228"/>
    </source>
</evidence>
<dbReference type="InterPro" id="IPR020846">
    <property type="entry name" value="MFS_dom"/>
</dbReference>
<feature type="transmembrane region" description="Helical" evidence="26">
    <location>
        <begin position="72"/>
        <end position="92"/>
    </location>
</feature>
<feature type="transmembrane region" description="Helical" evidence="26">
    <location>
        <begin position="242"/>
        <end position="265"/>
    </location>
</feature>
<dbReference type="InterPro" id="IPR011701">
    <property type="entry name" value="MFS"/>
</dbReference>
<evidence type="ECO:0000256" key="2">
    <source>
        <dbReference type="ARBA" id="ARBA00008335"/>
    </source>
</evidence>
<feature type="transmembrane region" description="Helical" evidence="26">
    <location>
        <begin position="163"/>
        <end position="185"/>
    </location>
</feature>
<evidence type="ECO:0000256" key="25">
    <source>
        <dbReference type="SAM" id="MobiDB-lite"/>
    </source>
</evidence>
<evidence type="ECO:0000256" key="22">
    <source>
        <dbReference type="ARBA" id="ARBA00045018"/>
    </source>
</evidence>
<comment type="catalytic activity">
    <reaction evidence="14">
        <text>L-aspartyl-L-lysine(out) = L-aspartyl-L-lysine(in)</text>
        <dbReference type="Rhea" id="RHEA:79411"/>
        <dbReference type="ChEBI" id="CHEBI:229953"/>
    </reaction>
</comment>
<dbReference type="PANTHER" id="PTHR23512">
    <property type="entry name" value="MAJOR FACILITATOR SUPERFAMILY DOMAIN-CONTAINING PROTEIN 1"/>
    <property type="match status" value="1"/>
</dbReference>
<evidence type="ECO:0000256" key="13">
    <source>
        <dbReference type="ARBA" id="ARBA00044893"/>
    </source>
</evidence>
<evidence type="ECO:0000256" key="3">
    <source>
        <dbReference type="ARBA" id="ARBA00022448"/>
    </source>
</evidence>
<evidence type="ECO:0000256" key="18">
    <source>
        <dbReference type="ARBA" id="ARBA00044912"/>
    </source>
</evidence>
<gene>
    <name evidence="28" type="primary">exuT_1</name>
    <name evidence="28" type="ORF">VVAX_01043</name>
</gene>
<sequence>MNPNAASKPAERNGDAATRSRPSRLSRLSHWSASASAMLVALASAFALSQAFRTVGAMMATPLSGHFGLSPQQLGIWAGTFHFAFGIMQLAMGVSIDMFGVRRTVLTAFPLAVAGAALCAVAPNYHVLLLGQALIGVGCAPAFLACTVFIARHFDAARFTAMSGMVMSMAGLGIVFTGTPLALLIEAASWRAGYAVLAGMAVLSWIVIFWRVREPTRAPASADSVQAAPAGRQSLGKAVRELLPLFAMPHTLGLVCFACVSYAAFITLRGLWLGPVLHERHGLSLVASGNVALVMTVAGMISPALFGRMDPGGVARTRWMMGCALAGALMFAAMAFTNSSAIDIGLPIVYGLLSGYSVLQYAYTKNAYPAAMTGRALALMNMAMFLGVSLMQWTTGVAASWAVAHGAEPFRAVFLTVAGMLAAGTLAFLVLPRKAGAAVPPHC</sequence>
<feature type="transmembrane region" description="Helical" evidence="26">
    <location>
        <begin position="410"/>
        <end position="431"/>
    </location>
</feature>
<evidence type="ECO:0000256" key="9">
    <source>
        <dbReference type="ARBA" id="ARBA00044878"/>
    </source>
</evidence>
<organism evidence="28">
    <name type="scientific">Variovorax paradoxus</name>
    <dbReference type="NCBI Taxonomy" id="34073"/>
    <lineage>
        <taxon>Bacteria</taxon>
        <taxon>Pseudomonadati</taxon>
        <taxon>Pseudomonadota</taxon>
        <taxon>Betaproteobacteria</taxon>
        <taxon>Burkholderiales</taxon>
        <taxon>Comamonadaceae</taxon>
        <taxon>Variovorax</taxon>
    </lineage>
</organism>
<evidence type="ECO:0000256" key="10">
    <source>
        <dbReference type="ARBA" id="ARBA00044881"/>
    </source>
</evidence>
<comment type="catalytic activity">
    <reaction evidence="18">
        <text>L-histidyl-L-alpha-amino acid(out) = L-histidyl-L-alpha-amino acid(in)</text>
        <dbReference type="Rhea" id="RHEA:79379"/>
        <dbReference type="ChEBI" id="CHEBI:229964"/>
    </reaction>
</comment>
<feature type="transmembrane region" description="Helical" evidence="26">
    <location>
        <begin position="104"/>
        <end position="123"/>
    </location>
</feature>
<keyword evidence="5 26" id="KW-1133">Transmembrane helix</keyword>
<comment type="catalytic activity">
    <reaction evidence="8">
        <text>L-lysyl-L-alanine(out) = L-lysyl-L-alanine(in)</text>
        <dbReference type="Rhea" id="RHEA:79399"/>
        <dbReference type="ChEBI" id="CHEBI:229954"/>
    </reaction>
</comment>
<comment type="catalytic activity">
    <reaction evidence="15">
        <text>L-arginyl-L-alpha-amino acid(out) = L-arginyl-L-alpha-amino acid(in)</text>
        <dbReference type="Rhea" id="RHEA:79371"/>
        <dbReference type="ChEBI" id="CHEBI:84315"/>
    </reaction>
</comment>
<dbReference type="InterPro" id="IPR052187">
    <property type="entry name" value="MFSD1"/>
</dbReference>
<dbReference type="EMBL" id="LR743507">
    <property type="protein sequence ID" value="CAA2101035.1"/>
    <property type="molecule type" value="Genomic_DNA"/>
</dbReference>
<dbReference type="Gene3D" id="1.20.1250.20">
    <property type="entry name" value="MFS general substrate transporter like domains"/>
    <property type="match status" value="1"/>
</dbReference>